<dbReference type="InterPro" id="IPR007791">
    <property type="entry name" value="DjlA_N"/>
</dbReference>
<dbReference type="Proteomes" id="UP000032515">
    <property type="component" value="Unassembled WGS sequence"/>
</dbReference>
<sequence>MLAKLRQFIADVVGPAEDEQEALTFDENGYRLAATALLIHVISLDGEPSDVEKQKLHALLESRFGLDPGSAGRLIKSATLMEGDSVDLFQFTSVIMRTVDEQGRLRIIEMMWELVYADGNVTEFEENVVWRAADLLGVSSRDRINLKRGVAASQPATDPAG</sequence>
<dbReference type="OrthoDB" id="5402150at2"/>
<comment type="caution">
    <text evidence="2">The sequence shown here is derived from an EMBL/GenBank/DDBJ whole genome shotgun (WGS) entry which is preliminary data.</text>
</comment>
<dbReference type="CDD" id="cd07313">
    <property type="entry name" value="terB_like_2"/>
    <property type="match status" value="1"/>
</dbReference>
<evidence type="ECO:0000259" key="1">
    <source>
        <dbReference type="Pfam" id="PF05099"/>
    </source>
</evidence>
<protein>
    <recommendedName>
        <fullName evidence="1">Co-chaperone DjlA N-terminal domain-containing protein</fullName>
    </recommendedName>
</protein>
<dbReference type="Pfam" id="PF05099">
    <property type="entry name" value="TerB"/>
    <property type="match status" value="1"/>
</dbReference>
<evidence type="ECO:0000313" key="3">
    <source>
        <dbReference type="Proteomes" id="UP000032515"/>
    </source>
</evidence>
<name>A0A0D7ED16_RHOPL</name>
<evidence type="ECO:0000313" key="2">
    <source>
        <dbReference type="EMBL" id="KIZ38405.1"/>
    </source>
</evidence>
<dbReference type="RefSeq" id="WP_044415959.1">
    <property type="nucleotide sequence ID" value="NZ_JXXE01000504.1"/>
</dbReference>
<proteinExistence type="predicted"/>
<dbReference type="SUPFAM" id="SSF158682">
    <property type="entry name" value="TerB-like"/>
    <property type="match status" value="1"/>
</dbReference>
<feature type="domain" description="Co-chaperone DjlA N-terminal" evidence="1">
    <location>
        <begin position="31"/>
        <end position="147"/>
    </location>
</feature>
<gene>
    <name evidence="2" type="ORF">OO17_22790</name>
</gene>
<dbReference type="EMBL" id="JXXE01000504">
    <property type="protein sequence ID" value="KIZ38405.1"/>
    <property type="molecule type" value="Genomic_DNA"/>
</dbReference>
<accession>A0A0D7ED16</accession>
<organism evidence="2 3">
    <name type="scientific">Rhodopseudomonas palustris</name>
    <dbReference type="NCBI Taxonomy" id="1076"/>
    <lineage>
        <taxon>Bacteria</taxon>
        <taxon>Pseudomonadati</taxon>
        <taxon>Pseudomonadota</taxon>
        <taxon>Alphaproteobacteria</taxon>
        <taxon>Hyphomicrobiales</taxon>
        <taxon>Nitrobacteraceae</taxon>
        <taxon>Rhodopseudomonas</taxon>
    </lineage>
</organism>
<dbReference type="Gene3D" id="1.10.3680.10">
    <property type="entry name" value="TerB-like"/>
    <property type="match status" value="1"/>
</dbReference>
<dbReference type="InterPro" id="IPR029024">
    <property type="entry name" value="TerB-like"/>
</dbReference>
<reference evidence="2 3" key="1">
    <citation type="submission" date="2014-11" db="EMBL/GenBank/DDBJ databases">
        <title>Genomics and ecophysiology of heterotrophic nitrogen fixing bacteria isolated from estuarine surface water.</title>
        <authorList>
            <person name="Bentzon-Tilia M."/>
            <person name="Severin I."/>
            <person name="Hansen L.H."/>
            <person name="Riemann L."/>
        </authorList>
    </citation>
    <scope>NUCLEOTIDE SEQUENCE [LARGE SCALE GENOMIC DNA]</scope>
    <source>
        <strain evidence="2 3">BAL398</strain>
    </source>
</reference>
<dbReference type="AlphaFoldDB" id="A0A0D7ED16"/>
<dbReference type="PATRIC" id="fig|1076.23.peg.5445"/>